<feature type="signal peptide" evidence="1">
    <location>
        <begin position="1"/>
        <end position="23"/>
    </location>
</feature>
<comment type="caution">
    <text evidence="2">The sequence shown here is derived from an EMBL/GenBank/DDBJ whole genome shotgun (WGS) entry which is preliminary data.</text>
</comment>
<dbReference type="AlphaFoldDB" id="A0A7X1TRK9"/>
<evidence type="ECO:0000313" key="2">
    <source>
        <dbReference type="EMBL" id="MPY66447.1"/>
    </source>
</evidence>
<feature type="chain" id="PRO_5030685400" evidence="1">
    <location>
        <begin position="24"/>
        <end position="305"/>
    </location>
</feature>
<protein>
    <submittedName>
        <fullName evidence="2">Uncharacterized protein</fullName>
    </submittedName>
</protein>
<name>A0A7X1TRK9_9DEIO</name>
<dbReference type="RefSeq" id="WP_152870523.1">
    <property type="nucleotide sequence ID" value="NZ_WBSL01000002.1"/>
</dbReference>
<dbReference type="Proteomes" id="UP000484842">
    <property type="component" value="Unassembled WGS sequence"/>
</dbReference>
<proteinExistence type="predicted"/>
<dbReference type="EMBL" id="WBSL01000002">
    <property type="protein sequence ID" value="MPY66447.1"/>
    <property type="molecule type" value="Genomic_DNA"/>
</dbReference>
<reference evidence="2 3" key="1">
    <citation type="submission" date="2019-10" db="EMBL/GenBank/DDBJ databases">
        <title>Deinococcus sp. isolated from soil.</title>
        <authorList>
            <person name="Li Y."/>
            <person name="Wang J."/>
        </authorList>
    </citation>
    <scope>NUCLEOTIDE SEQUENCE [LARGE SCALE GENOMIC DNA]</scope>
    <source>
        <strain evidence="2 3">SDU3-2</strain>
    </source>
</reference>
<evidence type="ECO:0000256" key="1">
    <source>
        <dbReference type="SAM" id="SignalP"/>
    </source>
</evidence>
<organism evidence="2 3">
    <name type="scientific">Deinococcus terrestris</name>
    <dbReference type="NCBI Taxonomy" id="2651870"/>
    <lineage>
        <taxon>Bacteria</taxon>
        <taxon>Thermotogati</taxon>
        <taxon>Deinococcota</taxon>
        <taxon>Deinococci</taxon>
        <taxon>Deinococcales</taxon>
        <taxon>Deinococcaceae</taxon>
        <taxon>Deinococcus</taxon>
    </lineage>
</organism>
<keyword evidence="1" id="KW-0732">Signal</keyword>
<gene>
    <name evidence="2" type="ORF">F8S09_07020</name>
</gene>
<keyword evidence="3" id="KW-1185">Reference proteome</keyword>
<evidence type="ECO:0000313" key="3">
    <source>
        <dbReference type="Proteomes" id="UP000484842"/>
    </source>
</evidence>
<sequence>MKKTMMGLALLTMGLGGMAGAQAQAQGGQAEAQNFCNPVFGCNPPSNNGGNYDIDDRTAQLYEDVRVTIPAVVAMHLHETSWNINLADLDKQKCYRAGDHSKTTGRDFTYPLLEILRASTWKGDGNIVTGNNYSFVGSFSLPTSLTGTNSNGTAFTGNPSSLMAPQSSYPGIVFTGGDRSKVEWKGPMICMNQKIVQKFSNAQGGWTFKAQLEGKTGGNVPAGFPTFMLGDQVADSSVKKVEMLYNAANPTAARPTLQVSNTDLGSAKTTGGWLDDHIIEAIVLDGNETNGVKEARVSFTLTGNF</sequence>
<accession>A0A7X1TRK9</accession>